<sequence>TDTTQTDQRKDRNPTARSITLRSKETCVTSKLELVCEKSGPTRLCDNKVTQITPRHTDPCSSHSTYFFLFLYFPFMKEYLPVVLTMTQPAGWKMCDLTEGCERDHE</sequence>
<dbReference type="Proteomes" id="UP000286415">
    <property type="component" value="Unassembled WGS sequence"/>
</dbReference>
<organism evidence="1 2">
    <name type="scientific">Clonorchis sinensis</name>
    <name type="common">Chinese liver fluke</name>
    <dbReference type="NCBI Taxonomy" id="79923"/>
    <lineage>
        <taxon>Eukaryota</taxon>
        <taxon>Metazoa</taxon>
        <taxon>Spiralia</taxon>
        <taxon>Lophotrochozoa</taxon>
        <taxon>Platyhelminthes</taxon>
        <taxon>Trematoda</taxon>
        <taxon>Digenea</taxon>
        <taxon>Opisthorchiida</taxon>
        <taxon>Opisthorchiata</taxon>
        <taxon>Opisthorchiidae</taxon>
        <taxon>Clonorchis</taxon>
    </lineage>
</organism>
<reference evidence="1 2" key="1">
    <citation type="journal article" date="2018" name="Biotechnol. Adv.">
        <title>Improved genomic resources and new bioinformatic workflow for the carcinogenic parasite Clonorchis sinensis: Biotechnological implications.</title>
        <authorList>
            <person name="Wang D."/>
            <person name="Korhonen P.K."/>
            <person name="Gasser R.B."/>
            <person name="Young N.D."/>
        </authorList>
    </citation>
    <scope>NUCLEOTIDE SEQUENCE [LARGE SCALE GENOMIC DNA]</scope>
    <source>
        <strain evidence="1">Cs-k2</strain>
    </source>
</reference>
<evidence type="ECO:0000313" key="1">
    <source>
        <dbReference type="EMBL" id="KAG5443522.1"/>
    </source>
</evidence>
<protein>
    <submittedName>
        <fullName evidence="1">Uncharacterized protein</fullName>
    </submittedName>
</protein>
<name>A0A3R7K178_CLOSI</name>
<reference evidence="1 2" key="2">
    <citation type="journal article" date="2021" name="Genomics">
        <title>High-quality reference genome for Clonorchis sinensis.</title>
        <authorList>
            <person name="Young N.D."/>
            <person name="Stroehlein A.J."/>
            <person name="Kinkar L."/>
            <person name="Wang T."/>
            <person name="Sohn W.M."/>
            <person name="Chang B.C.H."/>
            <person name="Kaur P."/>
            <person name="Weisz D."/>
            <person name="Dudchenko O."/>
            <person name="Aiden E.L."/>
            <person name="Korhonen P.K."/>
            <person name="Gasser R.B."/>
        </authorList>
    </citation>
    <scope>NUCLEOTIDE SEQUENCE [LARGE SCALE GENOMIC DNA]</scope>
    <source>
        <strain evidence="1">Cs-k2</strain>
    </source>
</reference>
<dbReference type="InParanoid" id="A0A3R7K178"/>
<comment type="caution">
    <text evidence="1">The sequence shown here is derived from an EMBL/GenBank/DDBJ whole genome shotgun (WGS) entry which is preliminary data.</text>
</comment>
<dbReference type="AlphaFoldDB" id="A0A3R7K178"/>
<proteinExistence type="predicted"/>
<gene>
    <name evidence="1" type="ORF">CSKR_101084</name>
</gene>
<accession>A0A3R7K178</accession>
<dbReference type="EMBL" id="NIRI02000056">
    <property type="protein sequence ID" value="KAG5443522.1"/>
    <property type="molecule type" value="Genomic_DNA"/>
</dbReference>
<feature type="non-terminal residue" evidence="1">
    <location>
        <position position="1"/>
    </location>
</feature>
<keyword evidence="2" id="KW-1185">Reference proteome</keyword>
<evidence type="ECO:0000313" key="2">
    <source>
        <dbReference type="Proteomes" id="UP000286415"/>
    </source>
</evidence>